<dbReference type="PANTHER" id="PTHR42977:SF3">
    <property type="entry name" value="AB HYDROLASE-1 DOMAIN-CONTAINING PROTEIN"/>
    <property type="match status" value="1"/>
</dbReference>
<dbReference type="AlphaFoldDB" id="A0A9W8S519"/>
<sequence length="139" mass="15798">MSVKVQHKTVKVDGLDIFYREAGDSTLPSIILFNGHASSSHTFRNLIPLIAGHFHEYQYTFANIAETMDRFTETLKLKKYVVELFDYGAPIRLLLASRHPERITGIFSQSIFSQSGYRQLLAASVNSGPTICLRTMRRM</sequence>
<proteinExistence type="predicted"/>
<dbReference type="InterPro" id="IPR029058">
    <property type="entry name" value="AB_hydrolase_fold"/>
</dbReference>
<reference evidence="2" key="1">
    <citation type="submission" date="2022-09" db="EMBL/GenBank/DDBJ databases">
        <title>Fusarium specimens isolated from Avocado Roots.</title>
        <authorList>
            <person name="Stajich J."/>
            <person name="Roper C."/>
            <person name="Heimlech-Rivalta G."/>
        </authorList>
    </citation>
    <scope>NUCLEOTIDE SEQUENCE</scope>
    <source>
        <strain evidence="2">CF00136</strain>
    </source>
</reference>
<dbReference type="Gene3D" id="3.40.50.1820">
    <property type="entry name" value="alpha/beta hydrolase"/>
    <property type="match status" value="1"/>
</dbReference>
<evidence type="ECO:0000313" key="2">
    <source>
        <dbReference type="EMBL" id="KAJ4265949.1"/>
    </source>
</evidence>
<dbReference type="GO" id="GO:0004301">
    <property type="term" value="F:epoxide hydrolase activity"/>
    <property type="evidence" value="ECO:0007669"/>
    <property type="project" value="TreeGrafter"/>
</dbReference>
<dbReference type="PANTHER" id="PTHR42977">
    <property type="entry name" value="HYDROLASE-RELATED"/>
    <property type="match status" value="1"/>
</dbReference>
<gene>
    <name evidence="2" type="ORF">NW762_003922</name>
</gene>
<dbReference type="SUPFAM" id="SSF53474">
    <property type="entry name" value="alpha/beta-Hydrolases"/>
    <property type="match status" value="1"/>
</dbReference>
<protein>
    <submittedName>
        <fullName evidence="2">Uncharacterized protein</fullName>
    </submittedName>
</protein>
<dbReference type="EMBL" id="JAOQAZ010000005">
    <property type="protein sequence ID" value="KAJ4265949.1"/>
    <property type="molecule type" value="Genomic_DNA"/>
</dbReference>
<accession>A0A9W8S519</accession>
<keyword evidence="3" id="KW-1185">Reference proteome</keyword>
<dbReference type="OrthoDB" id="6431331at2759"/>
<name>A0A9W8S519_9HYPO</name>
<evidence type="ECO:0000256" key="1">
    <source>
        <dbReference type="ARBA" id="ARBA00022801"/>
    </source>
</evidence>
<evidence type="ECO:0000313" key="3">
    <source>
        <dbReference type="Proteomes" id="UP001152049"/>
    </source>
</evidence>
<keyword evidence="1" id="KW-0378">Hydrolase</keyword>
<organism evidence="2 3">
    <name type="scientific">Fusarium torreyae</name>
    <dbReference type="NCBI Taxonomy" id="1237075"/>
    <lineage>
        <taxon>Eukaryota</taxon>
        <taxon>Fungi</taxon>
        <taxon>Dikarya</taxon>
        <taxon>Ascomycota</taxon>
        <taxon>Pezizomycotina</taxon>
        <taxon>Sordariomycetes</taxon>
        <taxon>Hypocreomycetidae</taxon>
        <taxon>Hypocreales</taxon>
        <taxon>Nectriaceae</taxon>
        <taxon>Fusarium</taxon>
    </lineage>
</organism>
<dbReference type="Proteomes" id="UP001152049">
    <property type="component" value="Unassembled WGS sequence"/>
</dbReference>
<dbReference type="InterPro" id="IPR051340">
    <property type="entry name" value="Haloalkane_dehalogenase"/>
</dbReference>
<comment type="caution">
    <text evidence="2">The sequence shown here is derived from an EMBL/GenBank/DDBJ whole genome shotgun (WGS) entry which is preliminary data.</text>
</comment>